<proteinExistence type="predicted"/>
<keyword evidence="3" id="KW-1185">Reference proteome</keyword>
<dbReference type="Gene3D" id="1.20.120.450">
    <property type="entry name" value="dinb family like domain"/>
    <property type="match status" value="1"/>
</dbReference>
<evidence type="ECO:0000313" key="3">
    <source>
        <dbReference type="Proteomes" id="UP000007590"/>
    </source>
</evidence>
<dbReference type="HOGENOM" id="CLU_1667300_0_0_10"/>
<evidence type="ECO:0000259" key="1">
    <source>
        <dbReference type="Pfam" id="PF12867"/>
    </source>
</evidence>
<dbReference type="AlphaFoldDB" id="H8KTB3"/>
<organism evidence="2 3">
    <name type="scientific">Solitalea canadensis (strain ATCC 29591 / DSM 3403 / JCM 21819 / LMG 8368 / NBRC 15130 / NCIMB 12057 / USAM 9D)</name>
    <name type="common">Flexibacter canadensis</name>
    <dbReference type="NCBI Taxonomy" id="929556"/>
    <lineage>
        <taxon>Bacteria</taxon>
        <taxon>Pseudomonadati</taxon>
        <taxon>Bacteroidota</taxon>
        <taxon>Sphingobacteriia</taxon>
        <taxon>Sphingobacteriales</taxon>
        <taxon>Sphingobacteriaceae</taxon>
        <taxon>Solitalea</taxon>
    </lineage>
</organism>
<dbReference type="Pfam" id="PF12867">
    <property type="entry name" value="DinB_2"/>
    <property type="match status" value="1"/>
</dbReference>
<dbReference type="InterPro" id="IPR024775">
    <property type="entry name" value="DinB-like"/>
</dbReference>
<dbReference type="RefSeq" id="WP_014679477.1">
    <property type="nucleotide sequence ID" value="NC_017770.1"/>
</dbReference>
<gene>
    <name evidence="2" type="ordered locus">Solca_1146</name>
</gene>
<name>H8KTB3_SOLCM</name>
<dbReference type="EMBL" id="CP003349">
    <property type="protein sequence ID" value="AFD06250.1"/>
    <property type="molecule type" value="Genomic_DNA"/>
</dbReference>
<feature type="domain" description="DinB-like" evidence="1">
    <location>
        <begin position="18"/>
        <end position="153"/>
    </location>
</feature>
<dbReference type="Proteomes" id="UP000007590">
    <property type="component" value="Chromosome"/>
</dbReference>
<dbReference type="InterPro" id="IPR034660">
    <property type="entry name" value="DinB/YfiT-like"/>
</dbReference>
<protein>
    <submittedName>
        <fullName evidence="2">DinB family protein</fullName>
    </submittedName>
</protein>
<dbReference type="OrthoDB" id="982141at2"/>
<dbReference type="SUPFAM" id="SSF109854">
    <property type="entry name" value="DinB/YfiT-like putative metalloenzymes"/>
    <property type="match status" value="1"/>
</dbReference>
<dbReference type="STRING" id="929556.Solca_1146"/>
<sequence>MTVKNTRTGAVGALMDIYEAAISKLKTVIEDIPDDYLTVILDPSTTDESCKTIQAILTHVVSSGYGYATSIHNLKGHNAKRPDKSFHLTIAEYTEELNNVFAYTENVFKEISDDELEQFDDSLKIKAGWGQLYDIEQMTEHAIVHILRHTRQIARIKEQKLK</sequence>
<accession>H8KTB3</accession>
<evidence type="ECO:0000313" key="2">
    <source>
        <dbReference type="EMBL" id="AFD06250.1"/>
    </source>
</evidence>
<dbReference type="KEGG" id="scn:Solca_1146"/>
<dbReference type="eggNOG" id="ENOG5031PCE">
    <property type="taxonomic scope" value="Bacteria"/>
</dbReference>
<reference evidence="2" key="1">
    <citation type="submission" date="2012-02" db="EMBL/GenBank/DDBJ databases">
        <title>The complete genome of Solitalea canadensis DSM 3403.</title>
        <authorList>
            <consortium name="US DOE Joint Genome Institute (JGI-PGF)"/>
            <person name="Lucas S."/>
            <person name="Copeland A."/>
            <person name="Lapidus A."/>
            <person name="Glavina del Rio T."/>
            <person name="Dalin E."/>
            <person name="Tice H."/>
            <person name="Bruce D."/>
            <person name="Goodwin L."/>
            <person name="Pitluck S."/>
            <person name="Peters L."/>
            <person name="Ovchinnikova G."/>
            <person name="Lu M."/>
            <person name="Kyrpides N."/>
            <person name="Mavromatis K."/>
            <person name="Ivanova N."/>
            <person name="Brettin T."/>
            <person name="Detter J.C."/>
            <person name="Han C."/>
            <person name="Larimer F."/>
            <person name="Land M."/>
            <person name="Hauser L."/>
            <person name="Markowitz V."/>
            <person name="Cheng J.-F."/>
            <person name="Hugenholtz P."/>
            <person name="Woyke T."/>
            <person name="Wu D."/>
            <person name="Spring S."/>
            <person name="Schroeder M."/>
            <person name="Kopitz M."/>
            <person name="Brambilla E."/>
            <person name="Klenk H.-P."/>
            <person name="Eisen J.A."/>
        </authorList>
    </citation>
    <scope>NUCLEOTIDE SEQUENCE</scope>
    <source>
        <strain evidence="2">DSM 3403</strain>
    </source>
</reference>